<evidence type="ECO:0000313" key="2">
    <source>
        <dbReference type="EMBL" id="KAF6748977.1"/>
    </source>
</evidence>
<dbReference type="AlphaFoldDB" id="A0A8H6HML5"/>
<dbReference type="Proteomes" id="UP000521943">
    <property type="component" value="Unassembled WGS sequence"/>
</dbReference>
<organism evidence="2 3">
    <name type="scientific">Ephemerocybe angulata</name>
    <dbReference type="NCBI Taxonomy" id="980116"/>
    <lineage>
        <taxon>Eukaryota</taxon>
        <taxon>Fungi</taxon>
        <taxon>Dikarya</taxon>
        <taxon>Basidiomycota</taxon>
        <taxon>Agaricomycotina</taxon>
        <taxon>Agaricomycetes</taxon>
        <taxon>Agaricomycetidae</taxon>
        <taxon>Agaricales</taxon>
        <taxon>Agaricineae</taxon>
        <taxon>Psathyrellaceae</taxon>
        <taxon>Ephemerocybe</taxon>
    </lineage>
</organism>
<evidence type="ECO:0000256" key="1">
    <source>
        <dbReference type="SAM" id="MobiDB-lite"/>
    </source>
</evidence>
<keyword evidence="3" id="KW-1185">Reference proteome</keyword>
<protein>
    <submittedName>
        <fullName evidence="2">Uncharacterized protein</fullName>
    </submittedName>
</protein>
<dbReference type="EMBL" id="JACGCI010000067">
    <property type="protein sequence ID" value="KAF6748977.1"/>
    <property type="molecule type" value="Genomic_DNA"/>
</dbReference>
<sequence length="221" mass="24317">MIPTSSCPANCISGSSTGKMRIKYDRNDPVTTNRTSDRSACNVALQAQGTENACAQRRDAIRHVQTLLDVPRACYRLQDHPHAIDVLDGRCRGRMRYGKATAFKDELTLRQGHRPTGMQGDETTLHGREARQQRLVKQSSLRVTAAITSRQVLEHRRGRGRRPTNSASPYLSRLRPLSSRAPLDISDGKSNGQGTANGTKPSLAGPRSTKDERLCALENDG</sequence>
<feature type="region of interest" description="Disordered" evidence="1">
    <location>
        <begin position="149"/>
        <end position="221"/>
    </location>
</feature>
<evidence type="ECO:0000313" key="3">
    <source>
        <dbReference type="Proteomes" id="UP000521943"/>
    </source>
</evidence>
<reference evidence="2 3" key="1">
    <citation type="submission" date="2020-07" db="EMBL/GenBank/DDBJ databases">
        <title>Comparative genomics of pyrophilous fungi reveals a link between fire events and developmental genes.</title>
        <authorList>
            <consortium name="DOE Joint Genome Institute"/>
            <person name="Steindorff A.S."/>
            <person name="Carver A."/>
            <person name="Calhoun S."/>
            <person name="Stillman K."/>
            <person name="Liu H."/>
            <person name="Lipzen A."/>
            <person name="Pangilinan J."/>
            <person name="Labutti K."/>
            <person name="Bruns T.D."/>
            <person name="Grigoriev I.V."/>
        </authorList>
    </citation>
    <scope>NUCLEOTIDE SEQUENCE [LARGE SCALE GENOMIC DNA]</scope>
    <source>
        <strain evidence="2 3">CBS 144469</strain>
    </source>
</reference>
<accession>A0A8H6HML5</accession>
<gene>
    <name evidence="2" type="ORF">DFP72DRAFT_552533</name>
</gene>
<feature type="compositionally biased region" description="Polar residues" evidence="1">
    <location>
        <begin position="188"/>
        <end position="200"/>
    </location>
</feature>
<proteinExistence type="predicted"/>
<comment type="caution">
    <text evidence="2">The sequence shown here is derived from an EMBL/GenBank/DDBJ whole genome shotgun (WGS) entry which is preliminary data.</text>
</comment>
<feature type="compositionally biased region" description="Low complexity" evidence="1">
    <location>
        <begin position="166"/>
        <end position="183"/>
    </location>
</feature>
<name>A0A8H6HML5_9AGAR</name>